<keyword evidence="5" id="KW-0963">Cytoplasm</keyword>
<evidence type="ECO:0000256" key="6">
    <source>
        <dbReference type="ARBA" id="ARBA00022552"/>
    </source>
</evidence>
<keyword evidence="6" id="KW-0698">rRNA processing</keyword>
<dbReference type="PANTHER" id="PTHR22807">
    <property type="entry name" value="NOP2 YEAST -RELATED NOL1/NOP2/FMU SUN DOMAIN-CONTAINING"/>
    <property type="match status" value="1"/>
</dbReference>
<dbReference type="Gene3D" id="1.10.287.730">
    <property type="entry name" value="Helix hairpin bin"/>
    <property type="match status" value="1"/>
</dbReference>
<dbReference type="InterPro" id="IPR006027">
    <property type="entry name" value="NusB_RsmB_TIM44"/>
</dbReference>
<proteinExistence type="inferred from homology"/>
<evidence type="ECO:0000256" key="10">
    <source>
        <dbReference type="ARBA" id="ARBA00022884"/>
    </source>
</evidence>
<dbReference type="InterPro" id="IPR035926">
    <property type="entry name" value="NusB-like_sf"/>
</dbReference>
<evidence type="ECO:0000256" key="7">
    <source>
        <dbReference type="ARBA" id="ARBA00022603"/>
    </source>
</evidence>
<evidence type="ECO:0000313" key="17">
    <source>
        <dbReference type="EMBL" id="MBB4246158.1"/>
    </source>
</evidence>
<dbReference type="InterPro" id="IPR029063">
    <property type="entry name" value="SAM-dependent_MTases_sf"/>
</dbReference>
<keyword evidence="9 14" id="KW-0949">S-adenosyl-L-methionine</keyword>
<evidence type="ECO:0000256" key="14">
    <source>
        <dbReference type="PROSITE-ProRule" id="PRU01023"/>
    </source>
</evidence>
<dbReference type="GO" id="GO:0006355">
    <property type="term" value="P:regulation of DNA-templated transcription"/>
    <property type="evidence" value="ECO:0007669"/>
    <property type="project" value="InterPro"/>
</dbReference>
<feature type="compositionally biased region" description="Low complexity" evidence="15">
    <location>
        <begin position="71"/>
        <end position="84"/>
    </location>
</feature>
<gene>
    <name evidence="17" type="ORF">GGD90_000507</name>
</gene>
<feature type="region of interest" description="Disordered" evidence="15">
    <location>
        <begin position="30"/>
        <end position="87"/>
    </location>
</feature>
<dbReference type="Proteomes" id="UP000587070">
    <property type="component" value="Unassembled WGS sequence"/>
</dbReference>
<keyword evidence="10 14" id="KW-0694">RNA-binding</keyword>
<dbReference type="EC" id="2.1.1.176" evidence="4"/>
<evidence type="ECO:0000256" key="13">
    <source>
        <dbReference type="ARBA" id="ARBA00047283"/>
    </source>
</evidence>
<feature type="active site" description="Nucleophile" evidence="14">
    <location>
        <position position="467"/>
    </location>
</feature>
<reference evidence="17 18" key="1">
    <citation type="submission" date="2020-08" db="EMBL/GenBank/DDBJ databases">
        <title>Genome sequencing of Purple Non-Sulfur Bacteria from various extreme environments.</title>
        <authorList>
            <person name="Mayer M."/>
        </authorList>
    </citation>
    <scope>NUCLEOTIDE SEQUENCE [LARGE SCALE GENOMIC DNA]</scope>
    <source>
        <strain evidence="17 18">2761</strain>
    </source>
</reference>
<evidence type="ECO:0000256" key="3">
    <source>
        <dbReference type="ARBA" id="ARBA00007494"/>
    </source>
</evidence>
<evidence type="ECO:0000256" key="12">
    <source>
        <dbReference type="ARBA" id="ARBA00031088"/>
    </source>
</evidence>
<dbReference type="Gene3D" id="3.40.50.150">
    <property type="entry name" value="Vaccinia Virus protein VP39"/>
    <property type="match status" value="1"/>
</dbReference>
<evidence type="ECO:0000256" key="9">
    <source>
        <dbReference type="ARBA" id="ARBA00022691"/>
    </source>
</evidence>
<keyword evidence="8 14" id="KW-0808">Transferase</keyword>
<organism evidence="17 18">
    <name type="scientific">Rhodocyclus tenuis</name>
    <name type="common">Rhodospirillum tenue</name>
    <dbReference type="NCBI Taxonomy" id="1066"/>
    <lineage>
        <taxon>Bacteria</taxon>
        <taxon>Pseudomonadati</taxon>
        <taxon>Pseudomonadota</taxon>
        <taxon>Betaproteobacteria</taxon>
        <taxon>Rhodocyclales</taxon>
        <taxon>Rhodocyclaceae</taxon>
        <taxon>Rhodocyclus</taxon>
    </lineage>
</organism>
<dbReference type="Gene3D" id="3.30.70.1170">
    <property type="entry name" value="Sun protein, domain 3"/>
    <property type="match status" value="1"/>
</dbReference>
<evidence type="ECO:0000259" key="16">
    <source>
        <dbReference type="PROSITE" id="PS51686"/>
    </source>
</evidence>
<dbReference type="InterPro" id="IPR054728">
    <property type="entry name" value="RsmB-like_ferredoxin"/>
</dbReference>
<feature type="binding site" evidence="14">
    <location>
        <position position="414"/>
    </location>
    <ligand>
        <name>S-adenosyl-L-methionine</name>
        <dbReference type="ChEBI" id="CHEBI:59789"/>
    </ligand>
</feature>
<evidence type="ECO:0000256" key="5">
    <source>
        <dbReference type="ARBA" id="ARBA00022490"/>
    </source>
</evidence>
<evidence type="ECO:0000256" key="2">
    <source>
        <dbReference type="ARBA" id="ARBA00004496"/>
    </source>
</evidence>
<name>A0A840G601_RHOTE</name>
<dbReference type="NCBIfam" id="NF008149">
    <property type="entry name" value="PRK10901.1"/>
    <property type="match status" value="1"/>
</dbReference>
<dbReference type="PANTHER" id="PTHR22807:SF61">
    <property type="entry name" value="NOL1_NOP2_SUN FAMILY PROTEIN _ ANTITERMINATION NUSB DOMAIN-CONTAINING PROTEIN"/>
    <property type="match status" value="1"/>
</dbReference>
<feature type="region of interest" description="Disordered" evidence="15">
    <location>
        <begin position="1"/>
        <end position="20"/>
    </location>
</feature>
<keyword evidence="7 14" id="KW-0489">Methyltransferase</keyword>
<dbReference type="PROSITE" id="PS01153">
    <property type="entry name" value="NOL1_NOP2_SUN"/>
    <property type="match status" value="1"/>
</dbReference>
<feature type="compositionally biased region" description="Polar residues" evidence="15">
    <location>
        <begin position="43"/>
        <end position="55"/>
    </location>
</feature>
<dbReference type="InterPro" id="IPR023267">
    <property type="entry name" value="RCMT"/>
</dbReference>
<comment type="function">
    <text evidence="1">Specifically methylates the cytosine at position 967 (m5C967) of 16S rRNA.</text>
</comment>
<dbReference type="Pfam" id="PF01029">
    <property type="entry name" value="NusB"/>
    <property type="match status" value="1"/>
</dbReference>
<evidence type="ECO:0000256" key="4">
    <source>
        <dbReference type="ARBA" id="ARBA00012140"/>
    </source>
</evidence>
<dbReference type="InterPro" id="IPR004573">
    <property type="entry name" value="rRNA_ssu_MeTfrase_B"/>
</dbReference>
<dbReference type="Pfam" id="PF22458">
    <property type="entry name" value="RsmF-B_ferredox"/>
    <property type="match status" value="1"/>
</dbReference>
<comment type="caution">
    <text evidence="14">Lacks conserved residue(s) required for the propagation of feature annotation.</text>
</comment>
<dbReference type="PRINTS" id="PR02008">
    <property type="entry name" value="RCMTFAMILY"/>
</dbReference>
<dbReference type="AlphaFoldDB" id="A0A840G601"/>
<dbReference type="GO" id="GO:0003723">
    <property type="term" value="F:RNA binding"/>
    <property type="evidence" value="ECO:0007669"/>
    <property type="project" value="UniProtKB-UniRule"/>
</dbReference>
<sequence length="514" mass="53769">MASLRPAPSRAASADPASAAATVVPVAANASPSPRAGLAEGLNASSAAPGQAQKTPQRRVRVARAGATDLAPAAPRKAAPADGASDALPPFPPDSLAASLWLAARAVAAVLEGRSLDVGLACLKAPPAAARPAAQDAAYGALRRFAWGDLILARLLSTPLKAIEVRALLLVALYRLETRPEAAHTVVNQAVVAAAELAGGAFRGLVNGVLRNYLRQRESLLAAAAADPEAASQHPRWWLEKLQRAYPREWQAIVAAGNTQPPMCLRVNRRLAGRDAYAAELAEAGIEARPVGVDGLLLAHPQAVESLPGFATGRVSVQDAGAQRAAQILDPAPGARVLDVCAAPGGKSAHLLERADLDLLALDIDAARLRRVDATLARLGLQAATRVADGSVPVRAGAAGSWWDGRPFDAILVDAPCSASGVVRRHPDAKWLRRIGDVRALLGVQAAILDAVWPLLRPGGKLLYATCSVFPEENGAQIDAFLHRHADAGRELEERLLPLAEHDGFYYALVRKTV</sequence>
<dbReference type="GO" id="GO:0005737">
    <property type="term" value="C:cytoplasm"/>
    <property type="evidence" value="ECO:0007669"/>
    <property type="project" value="UniProtKB-SubCell"/>
</dbReference>
<comment type="subcellular location">
    <subcellularLocation>
        <location evidence="2">Cytoplasm</location>
    </subcellularLocation>
</comment>
<dbReference type="NCBIfam" id="TIGR00563">
    <property type="entry name" value="rsmB"/>
    <property type="match status" value="1"/>
</dbReference>
<feature type="binding site" evidence="14">
    <location>
        <begin position="341"/>
        <end position="347"/>
    </location>
    <ligand>
        <name>S-adenosyl-L-methionine</name>
        <dbReference type="ChEBI" id="CHEBI:59789"/>
    </ligand>
</feature>
<comment type="similarity">
    <text evidence="3 14">Belongs to the class I-like SAM-binding methyltransferase superfamily. RsmB/NOP family.</text>
</comment>
<comment type="catalytic activity">
    <reaction evidence="13">
        <text>cytidine(967) in 16S rRNA + S-adenosyl-L-methionine = 5-methylcytidine(967) in 16S rRNA + S-adenosyl-L-homocysteine + H(+)</text>
        <dbReference type="Rhea" id="RHEA:42748"/>
        <dbReference type="Rhea" id="RHEA-COMP:10219"/>
        <dbReference type="Rhea" id="RHEA-COMP:10220"/>
        <dbReference type="ChEBI" id="CHEBI:15378"/>
        <dbReference type="ChEBI" id="CHEBI:57856"/>
        <dbReference type="ChEBI" id="CHEBI:59789"/>
        <dbReference type="ChEBI" id="CHEBI:74483"/>
        <dbReference type="ChEBI" id="CHEBI:82748"/>
        <dbReference type="EC" id="2.1.1.176"/>
    </reaction>
</comment>
<comment type="caution">
    <text evidence="17">The sequence shown here is derived from an EMBL/GenBank/DDBJ whole genome shotgun (WGS) entry which is preliminary data.</text>
</comment>
<dbReference type="GO" id="GO:0008649">
    <property type="term" value="F:rRNA methyltransferase activity"/>
    <property type="evidence" value="ECO:0007669"/>
    <property type="project" value="InterPro"/>
</dbReference>
<keyword evidence="18" id="KW-1185">Reference proteome</keyword>
<dbReference type="Pfam" id="PF01189">
    <property type="entry name" value="Methyltr_RsmB-F"/>
    <property type="match status" value="1"/>
</dbReference>
<dbReference type="InterPro" id="IPR018314">
    <property type="entry name" value="RsmB/NOL1/NOP2-like_CS"/>
</dbReference>
<accession>A0A840G601</accession>
<dbReference type="InterPro" id="IPR001678">
    <property type="entry name" value="MeTrfase_RsmB-F_NOP2_dom"/>
</dbReference>
<feature type="binding site" evidence="14">
    <location>
        <position position="363"/>
    </location>
    <ligand>
        <name>S-adenosyl-L-methionine</name>
        <dbReference type="ChEBI" id="CHEBI:59789"/>
    </ligand>
</feature>
<evidence type="ECO:0000256" key="15">
    <source>
        <dbReference type="SAM" id="MobiDB-lite"/>
    </source>
</evidence>
<evidence type="ECO:0000313" key="18">
    <source>
        <dbReference type="Proteomes" id="UP000587070"/>
    </source>
</evidence>
<dbReference type="SUPFAM" id="SSF53335">
    <property type="entry name" value="S-adenosyl-L-methionine-dependent methyltransferases"/>
    <property type="match status" value="1"/>
</dbReference>
<dbReference type="EMBL" id="JACIGE010000001">
    <property type="protein sequence ID" value="MBB4246158.1"/>
    <property type="molecule type" value="Genomic_DNA"/>
</dbReference>
<dbReference type="RefSeq" id="WP_228273599.1">
    <property type="nucleotide sequence ID" value="NZ_JACIGE010000001.1"/>
</dbReference>
<evidence type="ECO:0000256" key="11">
    <source>
        <dbReference type="ARBA" id="ARBA00030399"/>
    </source>
</evidence>
<evidence type="ECO:0000256" key="1">
    <source>
        <dbReference type="ARBA" id="ARBA00002724"/>
    </source>
</evidence>
<dbReference type="SUPFAM" id="SSF48013">
    <property type="entry name" value="NusB-like"/>
    <property type="match status" value="1"/>
</dbReference>
<evidence type="ECO:0000256" key="8">
    <source>
        <dbReference type="ARBA" id="ARBA00022679"/>
    </source>
</evidence>
<dbReference type="InterPro" id="IPR049560">
    <property type="entry name" value="MeTrfase_RsmB-F_NOP2_cat"/>
</dbReference>
<dbReference type="PROSITE" id="PS51686">
    <property type="entry name" value="SAM_MT_RSMB_NOP"/>
    <property type="match status" value="1"/>
</dbReference>
<protein>
    <recommendedName>
        <fullName evidence="4">16S rRNA (cytosine(967)-C(5))-methyltransferase</fullName>
        <ecNumber evidence="4">2.1.1.176</ecNumber>
    </recommendedName>
    <alternativeName>
        <fullName evidence="11">16S rRNA m5C967 methyltransferase</fullName>
    </alternativeName>
    <alternativeName>
        <fullName evidence="12">rRNA (cytosine-C(5)-)-methyltransferase RsmB</fullName>
    </alternativeName>
</protein>
<dbReference type="Gene3D" id="1.10.940.10">
    <property type="entry name" value="NusB-like"/>
    <property type="match status" value="1"/>
</dbReference>
<feature type="domain" description="SAM-dependent MTase RsmB/NOP-type" evidence="16">
    <location>
        <begin position="253"/>
        <end position="514"/>
    </location>
</feature>